<reference evidence="4" key="1">
    <citation type="submission" date="2018-09" db="EMBL/GenBank/DDBJ databases">
        <title>The complete genome of Acinetobacter sp. strain WCHAc010005.</title>
        <authorList>
            <person name="Hu Y."/>
            <person name="Long H."/>
            <person name="Feng Y."/>
            <person name="Zong Z."/>
        </authorList>
    </citation>
    <scope>NUCLEOTIDE SEQUENCE [LARGE SCALE GENOMIC DNA]</scope>
    <source>
        <strain evidence="4">WCHAc010005</strain>
    </source>
</reference>
<evidence type="ECO:0000313" key="3">
    <source>
        <dbReference type="EMBL" id="AXY55368.1"/>
    </source>
</evidence>
<feature type="domain" description="Integrase catalytic" evidence="2">
    <location>
        <begin position="262"/>
        <end position="473"/>
    </location>
</feature>
<proteinExistence type="predicted"/>
<organism evidence="3 4">
    <name type="scientific">Acinetobacter chinensis</name>
    <dbReference type="NCBI Taxonomy" id="2004650"/>
    <lineage>
        <taxon>Bacteria</taxon>
        <taxon>Pseudomonadati</taxon>
        <taxon>Pseudomonadota</taxon>
        <taxon>Gammaproteobacteria</taxon>
        <taxon>Moraxellales</taxon>
        <taxon>Moraxellaceae</taxon>
        <taxon>Acinetobacter</taxon>
    </lineage>
</organism>
<dbReference type="GO" id="GO:0003676">
    <property type="term" value="F:nucleic acid binding"/>
    <property type="evidence" value="ECO:0007669"/>
    <property type="project" value="InterPro"/>
</dbReference>
<feature type="region of interest" description="Disordered" evidence="1">
    <location>
        <begin position="621"/>
        <end position="659"/>
    </location>
</feature>
<accession>A0A3B7LRZ5</accession>
<dbReference type="InterPro" id="IPR036397">
    <property type="entry name" value="RNaseH_sf"/>
</dbReference>
<dbReference type="Proteomes" id="UP000263753">
    <property type="component" value="Chromosome"/>
</dbReference>
<dbReference type="RefSeq" id="WP_087512978.1">
    <property type="nucleotide sequence ID" value="NZ_CP032134.1"/>
</dbReference>
<evidence type="ECO:0000313" key="4">
    <source>
        <dbReference type="Proteomes" id="UP000263753"/>
    </source>
</evidence>
<sequence>MWQINEVLKFDDQLYRILFIDFGDIFWIQINKKNALPEVVREEALSEYLDNERLTRAKDPFVNLILEEPALDSVAFIKRDKAFNLIREIIQEPNHYEPSIRATLIHKIESSGLVSKPTIYKYLRKYWQRGQIPNALLPDYKNSGAPGKTRTEINTKKNGRKRQFGDGEGCQITLEIERLFRLTISKYLLVNSPLKTTEAFQKFQSLYEQYYPKEDSKNYPTLRQFRYFYHREYTKPQLIEAQTNSTDFKKDKRPLSATSTSSVLGPGSRYEIDATIADIYLVADDDRTKIIGRPTFYSISDVFSRMITGFYVGVDNPSYAIAMQTVSVACSSKVILCKEFDIEISEDEWPTIGLPSAILADRAEMLSEQAETLTNGYNVRLETAPPRRGDAKAVVESCFRTIQAEFKPYAPGIVQGHRIKKHGESDYRLEAALTLKEFTQIIIQAILFRNNHHVLEKYDRDEDIPEDIPSIPLHLWNWGIQNRMGKLRTVDAEQFRVSLLPRIKVSISPLGINAWGLYYNSSEILREGWLHRSKEIQRPQNLKAAYDPHNTNKIYLFPNSASQSYWTCSLNIRSRAYANMSFWEVWDKQYLEKYAQANTKHAETPHSIAFKRSVQAIIDNAKKQTPKSTQSNRERISQIRTNKKEQRQKTNLAPLPESQQMANIIKFNKSVDDDDYSLPFSPGLFSDDEE</sequence>
<dbReference type="SUPFAM" id="SSF53098">
    <property type="entry name" value="Ribonuclease H-like"/>
    <property type="match status" value="1"/>
</dbReference>
<dbReference type="InterPro" id="IPR012337">
    <property type="entry name" value="RNaseH-like_sf"/>
</dbReference>
<evidence type="ECO:0000256" key="1">
    <source>
        <dbReference type="SAM" id="MobiDB-lite"/>
    </source>
</evidence>
<gene>
    <name evidence="3" type="ORF">CDG60_01330</name>
</gene>
<dbReference type="Gene3D" id="3.30.420.10">
    <property type="entry name" value="Ribonuclease H-like superfamily/Ribonuclease H"/>
    <property type="match status" value="1"/>
</dbReference>
<protein>
    <submittedName>
        <fullName evidence="3">Transposase</fullName>
    </submittedName>
</protein>
<dbReference type="PROSITE" id="PS50994">
    <property type="entry name" value="INTEGRASE"/>
    <property type="match status" value="1"/>
</dbReference>
<evidence type="ECO:0000259" key="2">
    <source>
        <dbReference type="PROSITE" id="PS50994"/>
    </source>
</evidence>
<dbReference type="AlphaFoldDB" id="A0A3B7LRZ5"/>
<dbReference type="KEGG" id="achi:CDG60_01330"/>
<dbReference type="EMBL" id="CP032134">
    <property type="protein sequence ID" value="AXY55368.1"/>
    <property type="molecule type" value="Genomic_DNA"/>
</dbReference>
<feature type="compositionally biased region" description="Basic and acidic residues" evidence="1">
    <location>
        <begin position="632"/>
        <end position="648"/>
    </location>
</feature>
<dbReference type="GO" id="GO:0015074">
    <property type="term" value="P:DNA integration"/>
    <property type="evidence" value="ECO:0007669"/>
    <property type="project" value="InterPro"/>
</dbReference>
<dbReference type="InterPro" id="IPR001584">
    <property type="entry name" value="Integrase_cat-core"/>
</dbReference>
<name>A0A3B7LRZ5_9GAMM</name>